<accession>A0A9D1WMW2</accession>
<evidence type="ECO:0000313" key="4">
    <source>
        <dbReference type="Proteomes" id="UP000824248"/>
    </source>
</evidence>
<dbReference type="AlphaFoldDB" id="A0A9D1WMW2"/>
<dbReference type="Proteomes" id="UP000824248">
    <property type="component" value="Unassembled WGS sequence"/>
</dbReference>
<dbReference type="InterPro" id="IPR006108">
    <property type="entry name" value="3HC_DH_C"/>
</dbReference>
<feature type="domain" description="3-hydroxyacyl-CoA dehydrogenase C-terminal" evidence="2">
    <location>
        <begin position="2"/>
        <end position="72"/>
    </location>
</feature>
<evidence type="ECO:0000256" key="1">
    <source>
        <dbReference type="ARBA" id="ARBA00023002"/>
    </source>
</evidence>
<evidence type="ECO:0000259" key="2">
    <source>
        <dbReference type="Pfam" id="PF00725"/>
    </source>
</evidence>
<gene>
    <name evidence="3" type="ORF">H9854_07340</name>
</gene>
<reference evidence="3" key="1">
    <citation type="journal article" date="2021" name="PeerJ">
        <title>Extensive microbial diversity within the chicken gut microbiome revealed by metagenomics and culture.</title>
        <authorList>
            <person name="Gilroy R."/>
            <person name="Ravi A."/>
            <person name="Getino M."/>
            <person name="Pursley I."/>
            <person name="Horton D.L."/>
            <person name="Alikhan N.F."/>
            <person name="Baker D."/>
            <person name="Gharbi K."/>
            <person name="Hall N."/>
            <person name="Watson M."/>
            <person name="Adriaenssens E.M."/>
            <person name="Foster-Nyarko E."/>
            <person name="Jarju S."/>
            <person name="Secka A."/>
            <person name="Antonio M."/>
            <person name="Oren A."/>
            <person name="Chaudhuri R.R."/>
            <person name="La Ragione R."/>
            <person name="Hildebrand F."/>
            <person name="Pallen M.J."/>
        </authorList>
    </citation>
    <scope>NUCLEOTIDE SEQUENCE</scope>
    <source>
        <strain evidence="3">1193</strain>
    </source>
</reference>
<dbReference type="InterPro" id="IPR008927">
    <property type="entry name" value="6-PGluconate_DH-like_C_sf"/>
</dbReference>
<dbReference type="SUPFAM" id="SSF48179">
    <property type="entry name" value="6-phosphogluconate dehydrogenase C-terminal domain-like"/>
    <property type="match status" value="1"/>
</dbReference>
<dbReference type="InterPro" id="IPR013328">
    <property type="entry name" value="6PGD_dom2"/>
</dbReference>
<sequence>TVVNLACEIAQRGIATPQDIDNAVRLGLNYPRGPLQWGDELGPQRLLSILERMGELTGDPRYRPSPWLRRRAILGVSLLQPEPKL</sequence>
<dbReference type="GO" id="GO:0016616">
    <property type="term" value="F:oxidoreductase activity, acting on the CH-OH group of donors, NAD or NADP as acceptor"/>
    <property type="evidence" value="ECO:0007669"/>
    <property type="project" value="InterPro"/>
</dbReference>
<protein>
    <submittedName>
        <fullName evidence="3">3-hydroxyacyl-CoA dehydrogenase</fullName>
    </submittedName>
</protein>
<reference evidence="3" key="2">
    <citation type="submission" date="2021-04" db="EMBL/GenBank/DDBJ databases">
        <authorList>
            <person name="Gilroy R."/>
        </authorList>
    </citation>
    <scope>NUCLEOTIDE SEQUENCE</scope>
    <source>
        <strain evidence="3">1193</strain>
    </source>
</reference>
<dbReference type="GO" id="GO:0006631">
    <property type="term" value="P:fatty acid metabolic process"/>
    <property type="evidence" value="ECO:0007669"/>
    <property type="project" value="InterPro"/>
</dbReference>
<comment type="caution">
    <text evidence="3">The sequence shown here is derived from an EMBL/GenBank/DDBJ whole genome shotgun (WGS) entry which is preliminary data.</text>
</comment>
<name>A0A9D1WMW2_9GAMM</name>
<evidence type="ECO:0000313" key="3">
    <source>
        <dbReference type="EMBL" id="HIX62028.1"/>
    </source>
</evidence>
<dbReference type="Gene3D" id="1.10.1040.10">
    <property type="entry name" value="N-(1-d-carboxylethyl)-l-norvaline Dehydrogenase, domain 2"/>
    <property type="match status" value="1"/>
</dbReference>
<feature type="non-terminal residue" evidence="3">
    <location>
        <position position="1"/>
    </location>
</feature>
<proteinExistence type="predicted"/>
<organism evidence="3 4">
    <name type="scientific">Candidatus Halomonas stercoripullorum</name>
    <dbReference type="NCBI Taxonomy" id="2838617"/>
    <lineage>
        <taxon>Bacteria</taxon>
        <taxon>Pseudomonadati</taxon>
        <taxon>Pseudomonadota</taxon>
        <taxon>Gammaproteobacteria</taxon>
        <taxon>Oceanospirillales</taxon>
        <taxon>Halomonadaceae</taxon>
        <taxon>Halomonas</taxon>
    </lineage>
</organism>
<dbReference type="EMBL" id="DXFC01000218">
    <property type="protein sequence ID" value="HIX62028.1"/>
    <property type="molecule type" value="Genomic_DNA"/>
</dbReference>
<dbReference type="Pfam" id="PF00725">
    <property type="entry name" value="3HCDH"/>
    <property type="match status" value="1"/>
</dbReference>
<keyword evidence="1" id="KW-0560">Oxidoreductase</keyword>